<dbReference type="PANTHER" id="PTHR21340">
    <property type="entry name" value="DIADENOSINE 5,5-P1,P4-TETRAPHOSPHATE PYROPHOSPHOHYDROLASE MUTT"/>
    <property type="match status" value="1"/>
</dbReference>
<dbReference type="SUPFAM" id="SSF55811">
    <property type="entry name" value="Nudix"/>
    <property type="match status" value="1"/>
</dbReference>
<dbReference type="PROSITE" id="PS00893">
    <property type="entry name" value="NUDIX_BOX"/>
    <property type="match status" value="1"/>
</dbReference>
<keyword evidence="6" id="KW-1185">Reference proteome</keyword>
<comment type="similarity">
    <text evidence="1 3">Belongs to the Nudix hydrolase family.</text>
</comment>
<dbReference type="Pfam" id="PF00293">
    <property type="entry name" value="NUDIX"/>
    <property type="match status" value="1"/>
</dbReference>
<gene>
    <name evidence="5" type="primary">mutT1_1</name>
    <name evidence="5" type="ORF">ENKNEFLB_00723</name>
</gene>
<dbReference type="InterPro" id="IPR020084">
    <property type="entry name" value="NUDIX_hydrolase_CS"/>
</dbReference>
<sequence length="292" mass="31696">MVSTPPRAVLAAGVVAFRAGRQVLVVHRPRYDDWSFPKGKVDPGEHVTATAVREAWEETGLHVRLGPQLADQRYAIAGGRPKVVSYWTGRAVGDDDVATYAANREIDEVAWVDLDKAEGLLTYPHDRTTLAQATGLRRRTAPIVVLRHGKARSRKAWRKDDRQRPLLALGTLQAERLVPVLSAYAVTRVVTSSSTRCLQTVTPFADTTGWEVEATDGLSEEGHTKGSVRRVVAAAREAAADGVGTVLCSHRPVLPQLLRELGLKDPQLAPGQLLVAHTRKGDVVAHEVQGVG</sequence>
<dbReference type="RefSeq" id="WP_214057939.1">
    <property type="nucleotide sequence ID" value="NZ_BAAAHS010000076.1"/>
</dbReference>
<accession>A0ABX8EFC2</accession>
<proteinExistence type="inferred from homology"/>
<evidence type="ECO:0000256" key="3">
    <source>
        <dbReference type="RuleBase" id="RU003476"/>
    </source>
</evidence>
<evidence type="ECO:0000256" key="1">
    <source>
        <dbReference type="ARBA" id="ARBA00005582"/>
    </source>
</evidence>
<dbReference type="SMART" id="SM00855">
    <property type="entry name" value="PGAM"/>
    <property type="match status" value="1"/>
</dbReference>
<protein>
    <submittedName>
        <fullName evidence="5">8-oxo-dGTP diphosphatase 1</fullName>
        <ecNumber evidence="5">3.6.1.55</ecNumber>
    </submittedName>
</protein>
<dbReference type="EMBL" id="CP075371">
    <property type="protein sequence ID" value="QVT78346.1"/>
    <property type="molecule type" value="Genomic_DNA"/>
</dbReference>
<dbReference type="InterPro" id="IPR000086">
    <property type="entry name" value="NUDIX_hydrolase_dom"/>
</dbReference>
<dbReference type="GO" id="GO:0035539">
    <property type="term" value="F:8-oxo-7,8-dihydrodeoxyguanosine triphosphate pyrophosphatase activity"/>
    <property type="evidence" value="ECO:0007669"/>
    <property type="project" value="UniProtKB-EC"/>
</dbReference>
<reference evidence="5 6" key="1">
    <citation type="submission" date="2021-05" db="EMBL/GenBank/DDBJ databases">
        <title>Complete genome of Nocardioides aquaticus KCTC 9944T isolated from meromictic and hypersaline Ekho Lake, Antarctica.</title>
        <authorList>
            <person name="Hwang K."/>
            <person name="Kim K.M."/>
            <person name="Choe H."/>
        </authorList>
    </citation>
    <scope>NUCLEOTIDE SEQUENCE [LARGE SCALE GENOMIC DNA]</scope>
    <source>
        <strain evidence="5 6">KCTC 9944</strain>
    </source>
</reference>
<dbReference type="EC" id="3.6.1.55" evidence="5"/>
<dbReference type="InterPro" id="IPR013078">
    <property type="entry name" value="His_Pase_superF_clade-1"/>
</dbReference>
<dbReference type="PANTHER" id="PTHR21340:SF0">
    <property type="entry name" value="BIS(5'-NUCLEOSYL)-TETRAPHOSPHATASE [ASYMMETRICAL]"/>
    <property type="match status" value="1"/>
</dbReference>
<evidence type="ECO:0000259" key="4">
    <source>
        <dbReference type="PROSITE" id="PS51462"/>
    </source>
</evidence>
<feature type="domain" description="Nudix hydrolase" evidence="4">
    <location>
        <begin position="7"/>
        <end position="134"/>
    </location>
</feature>
<organism evidence="5 6">
    <name type="scientific">Nocardioides aquaticus</name>
    <dbReference type="NCBI Taxonomy" id="160826"/>
    <lineage>
        <taxon>Bacteria</taxon>
        <taxon>Bacillati</taxon>
        <taxon>Actinomycetota</taxon>
        <taxon>Actinomycetes</taxon>
        <taxon>Propionibacteriales</taxon>
        <taxon>Nocardioidaceae</taxon>
        <taxon>Nocardioides</taxon>
    </lineage>
</organism>
<evidence type="ECO:0000313" key="6">
    <source>
        <dbReference type="Proteomes" id="UP000679307"/>
    </source>
</evidence>
<dbReference type="SUPFAM" id="SSF53254">
    <property type="entry name" value="Phosphoglycerate mutase-like"/>
    <property type="match status" value="1"/>
</dbReference>
<dbReference type="InterPro" id="IPR051325">
    <property type="entry name" value="Nudix_hydrolase_domain"/>
</dbReference>
<dbReference type="InterPro" id="IPR029033">
    <property type="entry name" value="His_PPase_superfam"/>
</dbReference>
<dbReference type="Gene3D" id="3.40.50.1240">
    <property type="entry name" value="Phosphoglycerate mutase-like"/>
    <property type="match status" value="1"/>
</dbReference>
<dbReference type="CDD" id="cd03673">
    <property type="entry name" value="NUDIX_Ap6A_hydrolase"/>
    <property type="match status" value="1"/>
</dbReference>
<dbReference type="Pfam" id="PF00300">
    <property type="entry name" value="His_Phos_1"/>
    <property type="match status" value="1"/>
</dbReference>
<name>A0ABX8EFC2_9ACTN</name>
<keyword evidence="2 3" id="KW-0378">Hydrolase</keyword>
<dbReference type="PROSITE" id="PS51462">
    <property type="entry name" value="NUDIX"/>
    <property type="match status" value="1"/>
</dbReference>
<dbReference type="InterPro" id="IPR020476">
    <property type="entry name" value="Nudix_hydrolase"/>
</dbReference>
<dbReference type="Proteomes" id="UP000679307">
    <property type="component" value="Chromosome"/>
</dbReference>
<dbReference type="PRINTS" id="PR00502">
    <property type="entry name" value="NUDIXFAMILY"/>
</dbReference>
<evidence type="ECO:0000256" key="2">
    <source>
        <dbReference type="ARBA" id="ARBA00022801"/>
    </source>
</evidence>
<evidence type="ECO:0000313" key="5">
    <source>
        <dbReference type="EMBL" id="QVT78346.1"/>
    </source>
</evidence>
<dbReference type="InterPro" id="IPR015797">
    <property type="entry name" value="NUDIX_hydrolase-like_dom_sf"/>
</dbReference>
<dbReference type="CDD" id="cd07040">
    <property type="entry name" value="HP"/>
    <property type="match status" value="1"/>
</dbReference>
<dbReference type="Gene3D" id="3.90.79.10">
    <property type="entry name" value="Nucleoside Triphosphate Pyrophosphohydrolase"/>
    <property type="match status" value="1"/>
</dbReference>